<gene>
    <name evidence="1" type="ORF">WN55_04181</name>
</gene>
<dbReference type="AlphaFoldDB" id="A0A154PM81"/>
<evidence type="ECO:0000313" key="2">
    <source>
        <dbReference type="Proteomes" id="UP000076502"/>
    </source>
</evidence>
<reference evidence="1 2" key="1">
    <citation type="submission" date="2015-07" db="EMBL/GenBank/DDBJ databases">
        <title>The genome of Dufourea novaeangliae.</title>
        <authorList>
            <person name="Pan H."/>
            <person name="Kapheim K."/>
        </authorList>
    </citation>
    <scope>NUCLEOTIDE SEQUENCE [LARGE SCALE GENOMIC DNA]</scope>
    <source>
        <strain evidence="1">0120121106</strain>
        <tissue evidence="1">Whole body</tissue>
    </source>
</reference>
<name>A0A154PM81_DUFNO</name>
<dbReference type="EMBL" id="KQ434946">
    <property type="protein sequence ID" value="KZC12330.1"/>
    <property type="molecule type" value="Genomic_DNA"/>
</dbReference>
<sequence>MEFWLEKGQCSKNRSFRFHSNPSASNSSHSSVVTGDVMKSVENEWVRSR</sequence>
<evidence type="ECO:0000313" key="1">
    <source>
        <dbReference type="EMBL" id="KZC12330.1"/>
    </source>
</evidence>
<protein>
    <submittedName>
        <fullName evidence="1">Uncharacterized protein</fullName>
    </submittedName>
</protein>
<accession>A0A154PM81</accession>
<organism evidence="1 2">
    <name type="scientific">Dufourea novaeangliae</name>
    <name type="common">Sweat bee</name>
    <dbReference type="NCBI Taxonomy" id="178035"/>
    <lineage>
        <taxon>Eukaryota</taxon>
        <taxon>Metazoa</taxon>
        <taxon>Ecdysozoa</taxon>
        <taxon>Arthropoda</taxon>
        <taxon>Hexapoda</taxon>
        <taxon>Insecta</taxon>
        <taxon>Pterygota</taxon>
        <taxon>Neoptera</taxon>
        <taxon>Endopterygota</taxon>
        <taxon>Hymenoptera</taxon>
        <taxon>Apocrita</taxon>
        <taxon>Aculeata</taxon>
        <taxon>Apoidea</taxon>
        <taxon>Anthophila</taxon>
        <taxon>Halictidae</taxon>
        <taxon>Rophitinae</taxon>
        <taxon>Dufourea</taxon>
    </lineage>
</organism>
<proteinExistence type="predicted"/>
<dbReference type="Proteomes" id="UP000076502">
    <property type="component" value="Unassembled WGS sequence"/>
</dbReference>
<keyword evidence="2" id="KW-1185">Reference proteome</keyword>